<dbReference type="InterPro" id="IPR013154">
    <property type="entry name" value="ADH-like_N"/>
</dbReference>
<dbReference type="CDD" id="cd08267">
    <property type="entry name" value="MDR1"/>
    <property type="match status" value="1"/>
</dbReference>
<dbReference type="SUPFAM" id="SSF51735">
    <property type="entry name" value="NAD(P)-binding Rossmann-fold domains"/>
    <property type="match status" value="1"/>
</dbReference>
<sequence length="332" mass="34628">MKALKVTAYGGPDVLALTDAPRPTPKAGEILIRNVASPVSQADVMMRAGTPRAARLMLGLRRPRAAIPGTGFAGRVVEVGPGVTAFAPGDAVFGETALGFATHAEYVAVPADGLVMPLPPGLDFQAAAPLCDGALTSWNFLYRLGEMTAGQRVLINGASGSLGTMAVQIARDAGAHVTAVCSGKNAALVRRLGADEVIDYHAADFWKEGARYDIVFDTVGKVPFRRARRALRPGGRYLSPVLDLGLMLATLTSRLGRRRAMFQATGLQKHEVLRPMLAEMTAMAASGALTTVIDRVYPLAEASAAHAHVEAGHKVGNVVLSIAAAESDAAAA</sequence>
<dbReference type="EMBL" id="JAAGAB010000001">
    <property type="protein sequence ID" value="NDU99393.1"/>
    <property type="molecule type" value="Genomic_DNA"/>
</dbReference>
<keyword evidence="3" id="KW-1185">Reference proteome</keyword>
<dbReference type="PANTHER" id="PTHR11695:SF294">
    <property type="entry name" value="RETICULON-4-INTERACTING PROTEIN 1, MITOCHONDRIAL"/>
    <property type="match status" value="1"/>
</dbReference>
<dbReference type="SUPFAM" id="SSF50129">
    <property type="entry name" value="GroES-like"/>
    <property type="match status" value="1"/>
</dbReference>
<dbReference type="PANTHER" id="PTHR11695">
    <property type="entry name" value="ALCOHOL DEHYDROGENASE RELATED"/>
    <property type="match status" value="1"/>
</dbReference>
<dbReference type="InterPro" id="IPR050700">
    <property type="entry name" value="YIM1/Zinc_Alcohol_DH_Fams"/>
</dbReference>
<feature type="domain" description="Enoyl reductase (ER)" evidence="1">
    <location>
        <begin position="10"/>
        <end position="320"/>
    </location>
</feature>
<accession>A0A6B2JT99</accession>
<comment type="caution">
    <text evidence="2">The sequence shown here is derived from an EMBL/GenBank/DDBJ whole genome shotgun (WGS) entry which is preliminary data.</text>
</comment>
<dbReference type="Pfam" id="PF13602">
    <property type="entry name" value="ADH_zinc_N_2"/>
    <property type="match status" value="1"/>
</dbReference>
<protein>
    <submittedName>
        <fullName evidence="2">NAD(P)-dependent alcohol dehydrogenase</fullName>
    </submittedName>
</protein>
<dbReference type="InterPro" id="IPR036291">
    <property type="entry name" value="NAD(P)-bd_dom_sf"/>
</dbReference>
<dbReference type="Proteomes" id="UP000474757">
    <property type="component" value="Unassembled WGS sequence"/>
</dbReference>
<dbReference type="Gene3D" id="3.90.180.10">
    <property type="entry name" value="Medium-chain alcohol dehydrogenases, catalytic domain"/>
    <property type="match status" value="1"/>
</dbReference>
<dbReference type="AlphaFoldDB" id="A0A6B2JT99"/>
<dbReference type="InterPro" id="IPR011032">
    <property type="entry name" value="GroES-like_sf"/>
</dbReference>
<evidence type="ECO:0000313" key="3">
    <source>
        <dbReference type="Proteomes" id="UP000474757"/>
    </source>
</evidence>
<organism evidence="2 3">
    <name type="scientific">Pseudoroseicyclus tamaricis</name>
    <dbReference type="NCBI Taxonomy" id="2705421"/>
    <lineage>
        <taxon>Bacteria</taxon>
        <taxon>Pseudomonadati</taxon>
        <taxon>Pseudomonadota</taxon>
        <taxon>Alphaproteobacteria</taxon>
        <taxon>Rhodobacterales</taxon>
        <taxon>Paracoccaceae</taxon>
        <taxon>Pseudoroseicyclus</taxon>
    </lineage>
</organism>
<evidence type="ECO:0000259" key="1">
    <source>
        <dbReference type="SMART" id="SM00829"/>
    </source>
</evidence>
<evidence type="ECO:0000313" key="2">
    <source>
        <dbReference type="EMBL" id="NDU99393.1"/>
    </source>
</evidence>
<dbReference type="Pfam" id="PF08240">
    <property type="entry name" value="ADH_N"/>
    <property type="match status" value="1"/>
</dbReference>
<name>A0A6B2JT99_9RHOB</name>
<dbReference type="GO" id="GO:0016491">
    <property type="term" value="F:oxidoreductase activity"/>
    <property type="evidence" value="ECO:0007669"/>
    <property type="project" value="InterPro"/>
</dbReference>
<dbReference type="InterPro" id="IPR020843">
    <property type="entry name" value="ER"/>
</dbReference>
<proteinExistence type="predicted"/>
<dbReference type="RefSeq" id="WP_163888842.1">
    <property type="nucleotide sequence ID" value="NZ_JAAFYS010000001.1"/>
</dbReference>
<gene>
    <name evidence="2" type="ORF">GZA08_00230</name>
</gene>
<dbReference type="Gene3D" id="3.40.50.720">
    <property type="entry name" value="NAD(P)-binding Rossmann-like Domain"/>
    <property type="match status" value="1"/>
</dbReference>
<dbReference type="SMART" id="SM00829">
    <property type="entry name" value="PKS_ER"/>
    <property type="match status" value="1"/>
</dbReference>
<reference evidence="2 3" key="1">
    <citation type="submission" date="2020-02" db="EMBL/GenBank/DDBJ databases">
        <title>Pseudoroseicyclus tamarix, sp. nov., isolated from offshore sediment of a Tamarix chinensis forest.</title>
        <authorList>
            <person name="Gai Y."/>
        </authorList>
    </citation>
    <scope>NUCLEOTIDE SEQUENCE [LARGE SCALE GENOMIC DNA]</scope>
    <source>
        <strain evidence="2 3">CLL3-39</strain>
    </source>
</reference>